<dbReference type="InterPro" id="IPR052909">
    <property type="entry name" value="Transposase_6_like"/>
</dbReference>
<dbReference type="InterPro" id="IPR025161">
    <property type="entry name" value="IS402-like_dom"/>
</dbReference>
<evidence type="ECO:0000313" key="2">
    <source>
        <dbReference type="EMBL" id="MBD8893374.1"/>
    </source>
</evidence>
<proteinExistence type="predicted"/>
<organism evidence="2 3">
    <name type="scientific">Roseibium litorale</name>
    <dbReference type="NCBI Taxonomy" id="2803841"/>
    <lineage>
        <taxon>Bacteria</taxon>
        <taxon>Pseudomonadati</taxon>
        <taxon>Pseudomonadota</taxon>
        <taxon>Alphaproteobacteria</taxon>
        <taxon>Hyphomicrobiales</taxon>
        <taxon>Stappiaceae</taxon>
        <taxon>Roseibium</taxon>
    </lineage>
</organism>
<keyword evidence="3" id="KW-1185">Reference proteome</keyword>
<name>A0ABR9CRB5_9HYPH</name>
<accession>A0ABR9CRB5</accession>
<gene>
    <name evidence="2" type="ORF">IG616_17655</name>
</gene>
<dbReference type="PANTHER" id="PTHR46637:SF1">
    <property type="entry name" value="BLL5188 PROTEIN"/>
    <property type="match status" value="1"/>
</dbReference>
<feature type="domain" description="Insertion element IS402-like" evidence="1">
    <location>
        <begin position="60"/>
        <end position="110"/>
    </location>
</feature>
<reference evidence="3" key="1">
    <citation type="submission" date="2020-09" db="EMBL/GenBank/DDBJ databases">
        <title>The genome sequence of strain Labrenzia suaedae 4C16A.</title>
        <authorList>
            <person name="Liu Y."/>
        </authorList>
    </citation>
    <scope>NUCLEOTIDE SEQUENCE [LARGE SCALE GENOMIC DNA]</scope>
    <source>
        <strain evidence="3">4C16A</strain>
    </source>
</reference>
<dbReference type="Pfam" id="PF13340">
    <property type="entry name" value="DUF4096"/>
    <property type="match status" value="1"/>
</dbReference>
<dbReference type="Proteomes" id="UP000632063">
    <property type="component" value="Unassembled WGS sequence"/>
</dbReference>
<comment type="caution">
    <text evidence="2">The sequence shown here is derived from an EMBL/GenBank/DDBJ whole genome shotgun (WGS) entry which is preliminary data.</text>
</comment>
<evidence type="ECO:0000259" key="1">
    <source>
        <dbReference type="Pfam" id="PF13340"/>
    </source>
</evidence>
<protein>
    <submittedName>
        <fullName evidence="2">Transposase</fullName>
    </submittedName>
</protein>
<dbReference type="PANTHER" id="PTHR46637">
    <property type="entry name" value="TIS1421-TRANSPOSASE PROTEIN A"/>
    <property type="match status" value="1"/>
</dbReference>
<reference evidence="2 3" key="2">
    <citation type="journal article" date="2021" name="Int. J. Syst. Evol. Microbiol.">
        <title>Roseibium litorale sp. nov., isolated from a tidal flat sediment and proposal for the reclassification of Labrenzia polysiphoniae as Roseibium polysiphoniae comb. nov.</title>
        <authorList>
            <person name="Liu Y."/>
            <person name="Pei T."/>
            <person name="Du J."/>
            <person name="Chao M."/>
            <person name="Deng M.R."/>
            <person name="Zhu H."/>
        </authorList>
    </citation>
    <scope>NUCLEOTIDE SEQUENCE [LARGE SCALE GENOMIC DNA]</scope>
    <source>
        <strain evidence="2 3">4C16A</strain>
    </source>
</reference>
<evidence type="ECO:0000313" key="3">
    <source>
        <dbReference type="Proteomes" id="UP000632063"/>
    </source>
</evidence>
<sequence length="162" mass="18271">MYLGYISVETCMRNTGKPLSNDDARLVSLVFFSNLMEDGGLWIAPGLFHSRHCRFRFVAVPRVDDRRVISSIIYVLKHGLQWKDAPSGVLTTLYNRFRRWAGLGVFDRVFSCLASNDGPPDTMMIDAAHLKAHRTASSLVKGGIFPSHWPDHRDVSDSRTGF</sequence>
<dbReference type="EMBL" id="JACYXI010000012">
    <property type="protein sequence ID" value="MBD8893374.1"/>
    <property type="molecule type" value="Genomic_DNA"/>
</dbReference>